<dbReference type="Proteomes" id="UP001219934">
    <property type="component" value="Unassembled WGS sequence"/>
</dbReference>
<dbReference type="PANTHER" id="PTHR28663">
    <property type="entry name" value="COILED-COIL DOMAIN-CONTAINING PROTEIN 173"/>
    <property type="match status" value="1"/>
</dbReference>
<feature type="region of interest" description="Disordered" evidence="2">
    <location>
        <begin position="397"/>
        <end position="469"/>
    </location>
</feature>
<feature type="region of interest" description="Disordered" evidence="2">
    <location>
        <begin position="188"/>
        <end position="207"/>
    </location>
</feature>
<feature type="compositionally biased region" description="Basic and acidic residues" evidence="2">
    <location>
        <begin position="188"/>
        <end position="206"/>
    </location>
</feature>
<dbReference type="EMBL" id="JAPTMU010000006">
    <property type="protein sequence ID" value="KAJ4942429.1"/>
    <property type="molecule type" value="Genomic_DNA"/>
</dbReference>
<evidence type="ECO:0000313" key="3">
    <source>
        <dbReference type="EMBL" id="KAJ4942429.1"/>
    </source>
</evidence>
<proteinExistence type="predicted"/>
<accession>A0AAD6FPU6</accession>
<feature type="compositionally biased region" description="Polar residues" evidence="2">
    <location>
        <begin position="458"/>
        <end position="468"/>
    </location>
</feature>
<feature type="region of interest" description="Disordered" evidence="2">
    <location>
        <begin position="28"/>
        <end position="68"/>
    </location>
</feature>
<dbReference type="GO" id="GO:0005879">
    <property type="term" value="C:axonemal microtubule"/>
    <property type="evidence" value="ECO:0007669"/>
    <property type="project" value="TreeGrafter"/>
</dbReference>
<name>A0AAD6FPU6_9TELE</name>
<comment type="caution">
    <text evidence="3">The sequence shown here is derived from an EMBL/GenBank/DDBJ whole genome shotgun (WGS) entry which is preliminary data.</text>
</comment>
<feature type="compositionally biased region" description="Polar residues" evidence="2">
    <location>
        <begin position="370"/>
        <end position="379"/>
    </location>
</feature>
<dbReference type="PANTHER" id="PTHR28663:SF1">
    <property type="entry name" value="CILIA- AND FLAGELLA- ASSOCIATED PROTEIN 210"/>
    <property type="match status" value="1"/>
</dbReference>
<dbReference type="InterPro" id="IPR039986">
    <property type="entry name" value="CFAP210"/>
</dbReference>
<keyword evidence="1" id="KW-0175">Coiled coil</keyword>
<feature type="compositionally biased region" description="Basic and acidic residues" evidence="2">
    <location>
        <begin position="354"/>
        <end position="364"/>
    </location>
</feature>
<feature type="coiled-coil region" evidence="1">
    <location>
        <begin position="145"/>
        <end position="177"/>
    </location>
</feature>
<feature type="non-terminal residue" evidence="3">
    <location>
        <position position="727"/>
    </location>
</feature>
<keyword evidence="4" id="KW-1185">Reference proteome</keyword>
<evidence type="ECO:0000313" key="4">
    <source>
        <dbReference type="Proteomes" id="UP001219934"/>
    </source>
</evidence>
<feature type="compositionally biased region" description="Basic and acidic residues" evidence="2">
    <location>
        <begin position="28"/>
        <end position="45"/>
    </location>
</feature>
<evidence type="ECO:0000256" key="1">
    <source>
        <dbReference type="SAM" id="Coils"/>
    </source>
</evidence>
<dbReference type="AlphaFoldDB" id="A0AAD6FPU6"/>
<protein>
    <submittedName>
        <fullName evidence="3">Uncharacterized protein</fullName>
    </submittedName>
</protein>
<evidence type="ECO:0000256" key="2">
    <source>
        <dbReference type="SAM" id="MobiDB-lite"/>
    </source>
</evidence>
<feature type="region of interest" description="Disordered" evidence="2">
    <location>
        <begin position="349"/>
        <end position="379"/>
    </location>
</feature>
<sequence>RKEEDKICQRRRDKLALKNELIKQTKEKKLLREKERQQEKEERDQLLALGEQHKQKLRHEQRKELEAKDKNLKLRKEEICKKNWLRQREIEKLNMKEKEIKRVQTDREEVLQQRKQEKLEQFKMRQIPKDIVKDQLADAKKQQAAQRIQREKVKLSKEVAEAEAEVIKRQRDVKEKRAAALKSIATHRVEQHHGNEQKEREEKKGSLDLLNQMKQRDRLSEEQHKLEVDLERKKNIKHKEDLLSDAAKNKALRQQEIKEEIYATRDMEKQIAEEEKKIQQYMRQEDVHLPAAQTGQEGPDYNYFCRQTDERLPKRGTAPFSKACLMKRYRERNSLQLATVDVRPHVLPTLSRAGDARHGSKDAGEPLPTKANSTWQLTPSSEEKIKQYLEKDKFQIKESSTADLRPTRLPTIKTPGAPAGRHSAPTGVESSKNRGKETGEQLPRLDTPKSRDTKQDNSKGICSVPSSHHFTRRTVKRTLLPSLHKKNSESNLQRTLLPSLHKKNSENNLQRTLLPSLHKKNSESNLQRTLLPTLTTTAVKICSARVVLRVTGESLHTPKSRDTKQDNSESNLQRTLLPSLHKKNSENNLQRTLLPSLHKKNSESNLQRTLLPSLHKKNSESNLQRTLLPSLHKKNSESNLQRTLLPSLHKKNSESNLQRTLLPSLHKKNSESNLQRTLLPTLTTTAVKICSARVVLRVTGEPLLRFATEQTRMIKRKQEHLTIAGMN</sequence>
<reference evidence="3" key="1">
    <citation type="submission" date="2022-11" db="EMBL/GenBank/DDBJ databases">
        <title>Chromosome-level genome of Pogonophryne albipinna.</title>
        <authorList>
            <person name="Jo E."/>
        </authorList>
    </citation>
    <scope>NUCLEOTIDE SEQUENCE</scope>
    <source>
        <strain evidence="3">SGF0006</strain>
        <tissue evidence="3">Muscle</tissue>
    </source>
</reference>
<organism evidence="3 4">
    <name type="scientific">Pogonophryne albipinna</name>
    <dbReference type="NCBI Taxonomy" id="1090488"/>
    <lineage>
        <taxon>Eukaryota</taxon>
        <taxon>Metazoa</taxon>
        <taxon>Chordata</taxon>
        <taxon>Craniata</taxon>
        <taxon>Vertebrata</taxon>
        <taxon>Euteleostomi</taxon>
        <taxon>Actinopterygii</taxon>
        <taxon>Neopterygii</taxon>
        <taxon>Teleostei</taxon>
        <taxon>Neoteleostei</taxon>
        <taxon>Acanthomorphata</taxon>
        <taxon>Eupercaria</taxon>
        <taxon>Perciformes</taxon>
        <taxon>Notothenioidei</taxon>
        <taxon>Pogonophryne</taxon>
    </lineage>
</organism>
<gene>
    <name evidence="3" type="ORF">JOQ06_012295</name>
</gene>
<feature type="compositionally biased region" description="Basic and acidic residues" evidence="2">
    <location>
        <begin position="446"/>
        <end position="457"/>
    </location>
</feature>